<dbReference type="AlphaFoldDB" id="A0A9P6MEG9"/>
<protein>
    <submittedName>
        <fullName evidence="2">Uncharacterized protein</fullName>
    </submittedName>
</protein>
<organism evidence="2 3">
    <name type="scientific">Modicella reniformis</name>
    <dbReference type="NCBI Taxonomy" id="1440133"/>
    <lineage>
        <taxon>Eukaryota</taxon>
        <taxon>Fungi</taxon>
        <taxon>Fungi incertae sedis</taxon>
        <taxon>Mucoromycota</taxon>
        <taxon>Mortierellomycotina</taxon>
        <taxon>Mortierellomycetes</taxon>
        <taxon>Mortierellales</taxon>
        <taxon>Mortierellaceae</taxon>
        <taxon>Modicella</taxon>
    </lineage>
</organism>
<comment type="caution">
    <text evidence="2">The sequence shown here is derived from an EMBL/GenBank/DDBJ whole genome shotgun (WGS) entry which is preliminary data.</text>
</comment>
<sequence>MTSIIPQAWPNNGIPNTTLYPLESINHDYPHLYHISRRISQERTVRDLTLGPKTSKRVSKTLSPDSLMKQKQRSVLKNGAMSKRQVDTLVTANHDPPPSSASVASYVPPANKKGLVIDRPYSYYRVAHREPQTVTKIASPFGPSEPSVAATIKEVQRGADSGVSAYYIHPSQSNPFLPPVQYQPTQFLHRYQVTSRTDKTDTSGYSIPAKSELTSTVPTNE</sequence>
<accession>A0A9P6MEG9</accession>
<feature type="non-terminal residue" evidence="2">
    <location>
        <position position="221"/>
    </location>
</feature>
<evidence type="ECO:0000313" key="3">
    <source>
        <dbReference type="Proteomes" id="UP000749646"/>
    </source>
</evidence>
<reference evidence="2" key="1">
    <citation type="journal article" date="2020" name="Fungal Divers.">
        <title>Resolving the Mortierellaceae phylogeny through synthesis of multi-gene phylogenetics and phylogenomics.</title>
        <authorList>
            <person name="Vandepol N."/>
            <person name="Liber J."/>
            <person name="Desiro A."/>
            <person name="Na H."/>
            <person name="Kennedy M."/>
            <person name="Barry K."/>
            <person name="Grigoriev I.V."/>
            <person name="Miller A.N."/>
            <person name="O'Donnell K."/>
            <person name="Stajich J.E."/>
            <person name="Bonito G."/>
        </authorList>
    </citation>
    <scope>NUCLEOTIDE SEQUENCE</scope>
    <source>
        <strain evidence="2">MES-2147</strain>
    </source>
</reference>
<dbReference type="EMBL" id="JAAAHW010001355">
    <property type="protein sequence ID" value="KAF9995433.1"/>
    <property type="molecule type" value="Genomic_DNA"/>
</dbReference>
<feature type="region of interest" description="Disordered" evidence="1">
    <location>
        <begin position="195"/>
        <end position="221"/>
    </location>
</feature>
<dbReference type="OrthoDB" id="10671651at2759"/>
<evidence type="ECO:0000313" key="2">
    <source>
        <dbReference type="EMBL" id="KAF9995433.1"/>
    </source>
</evidence>
<proteinExistence type="predicted"/>
<name>A0A9P6MEG9_9FUNG</name>
<dbReference type="Proteomes" id="UP000749646">
    <property type="component" value="Unassembled WGS sequence"/>
</dbReference>
<evidence type="ECO:0000256" key="1">
    <source>
        <dbReference type="SAM" id="MobiDB-lite"/>
    </source>
</evidence>
<keyword evidence="3" id="KW-1185">Reference proteome</keyword>
<gene>
    <name evidence="2" type="ORF">BGZ65_008927</name>
</gene>
<feature type="compositionally biased region" description="Polar residues" evidence="1">
    <location>
        <begin position="212"/>
        <end position="221"/>
    </location>
</feature>